<dbReference type="InterPro" id="IPR039751">
    <property type="entry name" value="HERPUD1/2"/>
</dbReference>
<dbReference type="GO" id="GO:0030968">
    <property type="term" value="P:endoplasmic reticulum unfolded protein response"/>
    <property type="evidence" value="ECO:0007669"/>
    <property type="project" value="TreeGrafter"/>
</dbReference>
<dbReference type="EMBL" id="AMQN01006866">
    <property type="status" value="NOT_ANNOTATED_CDS"/>
    <property type="molecule type" value="Genomic_DNA"/>
</dbReference>
<feature type="compositionally biased region" description="Acidic residues" evidence="6">
    <location>
        <begin position="330"/>
        <end position="339"/>
    </location>
</feature>
<dbReference type="HOGENOM" id="CLU_058243_0_0_1"/>
<keyword evidence="3 7" id="KW-1133">Transmembrane helix</keyword>
<keyword evidence="5" id="KW-0834">Unfolded protein response</keyword>
<dbReference type="FunFam" id="3.10.20.90:FF:000046">
    <property type="entry name" value="Homocysteine-responsive endoplasmic reticulum-resident ubiquitin-like domain member 2 protein"/>
    <property type="match status" value="1"/>
</dbReference>
<reference evidence="9 11" key="2">
    <citation type="journal article" date="2013" name="Nature">
        <title>Insights into bilaterian evolution from three spiralian genomes.</title>
        <authorList>
            <person name="Simakov O."/>
            <person name="Marletaz F."/>
            <person name="Cho S.J."/>
            <person name="Edsinger-Gonzales E."/>
            <person name="Havlak P."/>
            <person name="Hellsten U."/>
            <person name="Kuo D.H."/>
            <person name="Larsson T."/>
            <person name="Lv J."/>
            <person name="Arendt D."/>
            <person name="Savage R."/>
            <person name="Osoegawa K."/>
            <person name="de Jong P."/>
            <person name="Grimwood J."/>
            <person name="Chapman J.A."/>
            <person name="Shapiro H."/>
            <person name="Aerts A."/>
            <person name="Otillar R.P."/>
            <person name="Terry A.Y."/>
            <person name="Boore J.L."/>
            <person name="Grigoriev I.V."/>
            <person name="Lindberg D.R."/>
            <person name="Seaver E.C."/>
            <person name="Weisblat D.A."/>
            <person name="Putnam N.H."/>
            <person name="Rokhsar D.S."/>
        </authorList>
    </citation>
    <scope>NUCLEOTIDE SEQUENCE</scope>
    <source>
        <strain evidence="9 11">I ESC-2004</strain>
    </source>
</reference>
<gene>
    <name evidence="9" type="ORF">CAPTEDRAFT_219618</name>
</gene>
<feature type="transmembrane region" description="Helical" evidence="7">
    <location>
        <begin position="269"/>
        <end position="291"/>
    </location>
</feature>
<feature type="region of interest" description="Disordered" evidence="6">
    <location>
        <begin position="302"/>
        <end position="339"/>
    </location>
</feature>
<evidence type="ECO:0000259" key="8">
    <source>
        <dbReference type="PROSITE" id="PS50053"/>
    </source>
</evidence>
<comment type="subcellular location">
    <subcellularLocation>
        <location evidence="1">Membrane</location>
    </subcellularLocation>
</comment>
<proteinExistence type="predicted"/>
<dbReference type="PANTHER" id="PTHR12943:SF27">
    <property type="entry name" value="HOMOCYSTEINE-INDUCED ENDOPLASMIC RETICULUM PROTEIN, ISOFORM A"/>
    <property type="match status" value="1"/>
</dbReference>
<dbReference type="Pfam" id="PF00240">
    <property type="entry name" value="ubiquitin"/>
    <property type="match status" value="1"/>
</dbReference>
<dbReference type="OrthoDB" id="21589at2759"/>
<dbReference type="EMBL" id="KB299425">
    <property type="protein sequence ID" value="ELU08006.1"/>
    <property type="molecule type" value="Genomic_DNA"/>
</dbReference>
<evidence type="ECO:0000256" key="2">
    <source>
        <dbReference type="ARBA" id="ARBA00022692"/>
    </source>
</evidence>
<name>R7UX75_CAPTE</name>
<keyword evidence="4 7" id="KW-0472">Membrane</keyword>
<dbReference type="AlphaFoldDB" id="R7UX75"/>
<feature type="compositionally biased region" description="Pro residues" evidence="6">
    <location>
        <begin position="124"/>
        <end position="136"/>
    </location>
</feature>
<protein>
    <recommendedName>
        <fullName evidence="8">Ubiquitin-like domain-containing protein</fullName>
    </recommendedName>
</protein>
<dbReference type="InterPro" id="IPR029071">
    <property type="entry name" value="Ubiquitin-like_domsf"/>
</dbReference>
<dbReference type="SMART" id="SM00213">
    <property type="entry name" value="UBQ"/>
    <property type="match status" value="1"/>
</dbReference>
<dbReference type="PANTHER" id="PTHR12943">
    <property type="entry name" value="HOMOCYSTEINE-RESPONSIVE ENDOPLASMIC RETICULUM-RESIDENT UNIQUITIN-LIKE DOMAIN HERPUD PROTEIN FAMILY MEMBER"/>
    <property type="match status" value="1"/>
</dbReference>
<evidence type="ECO:0000256" key="3">
    <source>
        <dbReference type="ARBA" id="ARBA00022989"/>
    </source>
</evidence>
<dbReference type="SUPFAM" id="SSF54236">
    <property type="entry name" value="Ubiquitin-like"/>
    <property type="match status" value="1"/>
</dbReference>
<dbReference type="CDD" id="cd01790">
    <property type="entry name" value="Ubl_HERP"/>
    <property type="match status" value="1"/>
</dbReference>
<feature type="region of interest" description="Disordered" evidence="6">
    <location>
        <begin position="93"/>
        <end position="155"/>
    </location>
</feature>
<dbReference type="OMA" id="YMQLMAA"/>
<evidence type="ECO:0000256" key="6">
    <source>
        <dbReference type="SAM" id="MobiDB-lite"/>
    </source>
</evidence>
<dbReference type="InterPro" id="IPR000626">
    <property type="entry name" value="Ubiquitin-like_dom"/>
</dbReference>
<reference evidence="10" key="3">
    <citation type="submission" date="2015-06" db="UniProtKB">
        <authorList>
            <consortium name="EnsemblMetazoa"/>
        </authorList>
    </citation>
    <scope>IDENTIFICATION</scope>
</reference>
<keyword evidence="11" id="KW-1185">Reference proteome</keyword>
<dbReference type="EnsemblMetazoa" id="CapteT219618">
    <property type="protein sequence ID" value="CapteP219618"/>
    <property type="gene ID" value="CapteG219618"/>
</dbReference>
<dbReference type="PROSITE" id="PS50053">
    <property type="entry name" value="UBIQUITIN_2"/>
    <property type="match status" value="1"/>
</dbReference>
<evidence type="ECO:0000313" key="11">
    <source>
        <dbReference type="Proteomes" id="UP000014760"/>
    </source>
</evidence>
<evidence type="ECO:0000313" key="10">
    <source>
        <dbReference type="EnsemblMetazoa" id="CapteP219618"/>
    </source>
</evidence>
<evidence type="ECO:0000256" key="1">
    <source>
        <dbReference type="ARBA" id="ARBA00004370"/>
    </source>
</evidence>
<feature type="compositionally biased region" description="Low complexity" evidence="6">
    <location>
        <begin position="304"/>
        <end position="319"/>
    </location>
</feature>
<accession>R7UX75</accession>
<evidence type="ECO:0000313" key="9">
    <source>
        <dbReference type="EMBL" id="ELU08006.1"/>
    </source>
</evidence>
<feature type="domain" description="Ubiquitin-like" evidence="8">
    <location>
        <begin position="9"/>
        <end position="70"/>
    </location>
</feature>
<organism evidence="9">
    <name type="scientific">Capitella teleta</name>
    <name type="common">Polychaete worm</name>
    <dbReference type="NCBI Taxonomy" id="283909"/>
    <lineage>
        <taxon>Eukaryota</taxon>
        <taxon>Metazoa</taxon>
        <taxon>Spiralia</taxon>
        <taxon>Lophotrochozoa</taxon>
        <taxon>Annelida</taxon>
        <taxon>Polychaeta</taxon>
        <taxon>Sedentaria</taxon>
        <taxon>Scolecida</taxon>
        <taxon>Capitellidae</taxon>
        <taxon>Capitella</taxon>
    </lineage>
</organism>
<evidence type="ECO:0000256" key="4">
    <source>
        <dbReference type="ARBA" id="ARBA00023136"/>
    </source>
</evidence>
<dbReference type="STRING" id="283909.R7UX75"/>
<dbReference type="Gene3D" id="3.10.20.90">
    <property type="entry name" value="Phosphatidylinositol 3-kinase Catalytic Subunit, Chain A, domain 1"/>
    <property type="match status" value="1"/>
</dbReference>
<evidence type="ECO:0000256" key="5">
    <source>
        <dbReference type="ARBA" id="ARBA00023230"/>
    </source>
</evidence>
<evidence type="ECO:0000256" key="7">
    <source>
        <dbReference type="SAM" id="Phobius"/>
    </source>
</evidence>
<dbReference type="Proteomes" id="UP000014760">
    <property type="component" value="Unassembled WGS sequence"/>
</dbReference>
<sequence length="373" mass="41388">MDIIDTTPVNLVVKSPTQRIGDHIVQCNMEWTVEHLKEHLSDVYPGNPKASQQKIIYSGHLLTDGMKLKDILKQYHPDQTSHTIHLVCAGAHLDQQNSPSPTEGLRQRLPTRPPPTEPGSSSSSPPPEATPPPPPSSGAAEGFTMGEGGPVPVMMPGGDYSPQMMHMMQQLYAQQMAHYMQYYQHPAFQQQMQHYHGMTPQDHPAAVAPAAAAVHEPQAAAQRAAVNDQPIRMNAQGGAVIDDEDENVNRDWLDWVYTLSRFSVLLSIVYFYSSLSRFIMVSLVAFMIYMYQAGYLRLQRRVAPRQQQQPPEQRQPEQQQPHESENEGSASEEEADAVDEAARAPGPLMVAVSFVVNLFTSLVPQPPEVVNAN</sequence>
<keyword evidence="2 7" id="KW-0812">Transmembrane</keyword>
<dbReference type="FunCoup" id="R7UX75">
    <property type="interactions" value="822"/>
</dbReference>
<dbReference type="GO" id="GO:0016020">
    <property type="term" value="C:membrane"/>
    <property type="evidence" value="ECO:0007669"/>
    <property type="project" value="UniProtKB-SubCell"/>
</dbReference>
<reference evidence="11" key="1">
    <citation type="submission" date="2012-12" db="EMBL/GenBank/DDBJ databases">
        <authorList>
            <person name="Hellsten U."/>
            <person name="Grimwood J."/>
            <person name="Chapman J.A."/>
            <person name="Shapiro H."/>
            <person name="Aerts A."/>
            <person name="Otillar R.P."/>
            <person name="Terry A.Y."/>
            <person name="Boore J.L."/>
            <person name="Simakov O."/>
            <person name="Marletaz F."/>
            <person name="Cho S.-J."/>
            <person name="Edsinger-Gonzales E."/>
            <person name="Havlak P."/>
            <person name="Kuo D.-H."/>
            <person name="Larsson T."/>
            <person name="Lv J."/>
            <person name="Arendt D."/>
            <person name="Savage R."/>
            <person name="Osoegawa K."/>
            <person name="de Jong P."/>
            <person name="Lindberg D.R."/>
            <person name="Seaver E.C."/>
            <person name="Weisblat D.A."/>
            <person name="Putnam N.H."/>
            <person name="Grigoriev I.V."/>
            <person name="Rokhsar D.S."/>
        </authorList>
    </citation>
    <scope>NUCLEOTIDE SEQUENCE</scope>
    <source>
        <strain evidence="11">I ESC-2004</strain>
    </source>
</reference>